<evidence type="ECO:0000259" key="2">
    <source>
        <dbReference type="Pfam" id="PF08346"/>
    </source>
</evidence>
<accession>A0A0U5EZK8</accession>
<name>A0A0U5EZK8_9PROT</name>
<dbReference type="Pfam" id="PF08346">
    <property type="entry name" value="AntA"/>
    <property type="match status" value="1"/>
</dbReference>
<protein>
    <recommendedName>
        <fullName evidence="2">AntA/AntB antirepressor domain-containing protein</fullName>
    </recommendedName>
</protein>
<organism evidence="3 4">
    <name type="scientific">Acetobacter senegalensis</name>
    <dbReference type="NCBI Taxonomy" id="446692"/>
    <lineage>
        <taxon>Bacteria</taxon>
        <taxon>Pseudomonadati</taxon>
        <taxon>Pseudomonadota</taxon>
        <taxon>Alphaproteobacteria</taxon>
        <taxon>Acetobacterales</taxon>
        <taxon>Acetobacteraceae</taxon>
        <taxon>Acetobacter</taxon>
    </lineage>
</organism>
<evidence type="ECO:0000256" key="1">
    <source>
        <dbReference type="SAM" id="MobiDB-lite"/>
    </source>
</evidence>
<proteinExistence type="predicted"/>
<reference evidence="4" key="1">
    <citation type="submission" date="2014-09" db="EMBL/GenBank/DDBJ databases">
        <authorList>
            <person name="Illeghems K.G."/>
        </authorList>
    </citation>
    <scope>NUCLEOTIDE SEQUENCE [LARGE SCALE GENOMIC DNA]</scope>
    <source>
        <strain evidence="4">108B</strain>
    </source>
</reference>
<dbReference type="GeneID" id="34782856"/>
<dbReference type="EMBL" id="LN606600">
    <property type="protein sequence ID" value="CEF41128.1"/>
    <property type="molecule type" value="Genomic_DNA"/>
</dbReference>
<gene>
    <name evidence="3" type="ORF">ASN_1794</name>
</gene>
<dbReference type="AlphaFoldDB" id="A0A0U5EZK8"/>
<dbReference type="RefSeq" id="WP_058987837.1">
    <property type="nucleotide sequence ID" value="NZ_LN606600.1"/>
</dbReference>
<sequence length="277" mass="30776">MSTSLPIPAEFAEIAAICVASEMTIGGKVVLGVEGRALHEGLKVGRAFRAWMPGRIEEFGFAEGQDFETYDGLSRPNPDTSKSRPQKTKEYRLTLDMAKELSMVENNEKGRLARRYFIWREQQALSIQPSVSVAQMEQRMMQALGGMVKGIVNKQITPKIEQLSQKVDGVLAVRPVGVAVVTHRTAKRWLDHYGITKRPRGLVRRVSNALMRQSIRMGYTVSYTAEEEVRSFHEVVANAYFSTGPGRHLLPKSVKGQKEMGLGSSPVPFAKTPARTA</sequence>
<feature type="domain" description="AntA/AntB antirepressor" evidence="2">
    <location>
        <begin position="33"/>
        <end position="107"/>
    </location>
</feature>
<keyword evidence="4" id="KW-1185">Reference proteome</keyword>
<evidence type="ECO:0000313" key="4">
    <source>
        <dbReference type="Proteomes" id="UP000056109"/>
    </source>
</evidence>
<feature type="region of interest" description="Disordered" evidence="1">
    <location>
        <begin position="69"/>
        <end position="88"/>
    </location>
</feature>
<dbReference type="InterPro" id="IPR013557">
    <property type="entry name" value="AntA/B_antirep"/>
</dbReference>
<dbReference type="Proteomes" id="UP000056109">
    <property type="component" value="Chromosome I"/>
</dbReference>
<evidence type="ECO:0000313" key="3">
    <source>
        <dbReference type="EMBL" id="CEF41128.1"/>
    </source>
</evidence>
<feature type="region of interest" description="Disordered" evidence="1">
    <location>
        <begin position="257"/>
        <end position="277"/>
    </location>
</feature>
<dbReference type="PATRIC" id="fig|446692.3.peg.1839"/>
<dbReference type="KEGG" id="asz:ASN_1794"/>